<gene>
    <name evidence="2" type="ORF">GCM10022393_32730</name>
</gene>
<name>A0ABP6UPX2_9FLAO</name>
<evidence type="ECO:0000313" key="2">
    <source>
        <dbReference type="EMBL" id="GAA3516165.1"/>
    </source>
</evidence>
<evidence type="ECO:0000259" key="1">
    <source>
        <dbReference type="Pfam" id="PF12969"/>
    </source>
</evidence>
<sequence>MVVSKADLANTTYKNDSTAGALHIFEKGYSRIENGKNYNLLTDYKRKIKILDKEGYTKTKIEILLYKDKNNKEKLNNLIAHTFNLENGEIVSTKVKENDIYEEEYNENYTLVKFTFPNIKPGSVIRYSYQLESPFVFNFNGWDFQDDIPKLYSEYITDLPGNYTYNIKLIGPLTLSTNESSIIKNCLEGGRGGSASCSHNIYAMKEIPAFREEQYMTAKKNYFSRVQYELKEFKGFDGSNKKYTETWKSVDRKIKENPNIGIQLKKAGITKAILPDSITMAPNTLEKAKSIYYYINTTYAWNKKFTIFNDLSIKKVIETKTGNVSGINILLHNTLQQQGYEVHPVLLSTRKNGYLTKLHPVISDFNYLIVQLRLGEKTYLLDATEKMLPFGDVPYRCLNQQGRLMDFKNGSSWIDIKPTMRSFYYYKENLKLTITDSIFGDQEFVYGGYHGLAKRNYINESSEASYIKNIKEQDEEIKRTNITIKNKNQLEKPFIEKRTIHYPLNQTEGLIFINPFTKPFFDENPFKLNERTYPIDFGYSDSYTYTINLEIPSGYEFIDIPKSVKYSLPNESGSLKLHFNRTNNQLSINHIIHFRSPYYSTEYYTYLKKFFNLIIDLENNTIITVKKGT</sequence>
<feature type="domain" description="DUF3857" evidence="1">
    <location>
        <begin position="44"/>
        <end position="169"/>
    </location>
</feature>
<dbReference type="Pfam" id="PF12969">
    <property type="entry name" value="DUF3857"/>
    <property type="match status" value="1"/>
</dbReference>
<dbReference type="Gene3D" id="3.10.620.30">
    <property type="match status" value="1"/>
</dbReference>
<dbReference type="Gene3D" id="2.60.120.1130">
    <property type="match status" value="1"/>
</dbReference>
<keyword evidence="3" id="KW-1185">Reference proteome</keyword>
<dbReference type="Gene3D" id="2.60.40.3140">
    <property type="match status" value="1"/>
</dbReference>
<proteinExistence type="predicted"/>
<dbReference type="EMBL" id="BAABCW010000015">
    <property type="protein sequence ID" value="GAA3516165.1"/>
    <property type="molecule type" value="Genomic_DNA"/>
</dbReference>
<accession>A0ABP6UPX2</accession>
<dbReference type="InterPro" id="IPR024618">
    <property type="entry name" value="DUF3857"/>
</dbReference>
<comment type="caution">
    <text evidence="2">The sequence shown here is derived from an EMBL/GenBank/DDBJ whole genome shotgun (WGS) entry which is preliminary data.</text>
</comment>
<evidence type="ECO:0000313" key="3">
    <source>
        <dbReference type="Proteomes" id="UP001500459"/>
    </source>
</evidence>
<protein>
    <recommendedName>
        <fullName evidence="1">DUF3857 domain-containing protein</fullName>
    </recommendedName>
</protein>
<dbReference type="Proteomes" id="UP001500459">
    <property type="component" value="Unassembled WGS sequence"/>
</dbReference>
<organism evidence="2 3">
    <name type="scientific">Aquimarina addita</name>
    <dbReference type="NCBI Taxonomy" id="870485"/>
    <lineage>
        <taxon>Bacteria</taxon>
        <taxon>Pseudomonadati</taxon>
        <taxon>Bacteroidota</taxon>
        <taxon>Flavobacteriia</taxon>
        <taxon>Flavobacteriales</taxon>
        <taxon>Flavobacteriaceae</taxon>
        <taxon>Aquimarina</taxon>
    </lineage>
</organism>
<reference evidence="3" key="1">
    <citation type="journal article" date="2019" name="Int. J. Syst. Evol. Microbiol.">
        <title>The Global Catalogue of Microorganisms (GCM) 10K type strain sequencing project: providing services to taxonomists for standard genome sequencing and annotation.</title>
        <authorList>
            <consortium name="The Broad Institute Genomics Platform"/>
            <consortium name="The Broad Institute Genome Sequencing Center for Infectious Disease"/>
            <person name="Wu L."/>
            <person name="Ma J."/>
        </authorList>
    </citation>
    <scope>NUCLEOTIDE SEQUENCE [LARGE SCALE GENOMIC DNA]</scope>
    <source>
        <strain evidence="3">JCM 17106</strain>
    </source>
</reference>